<evidence type="ECO:0000313" key="2">
    <source>
        <dbReference type="EMBL" id="TYS60502.1"/>
    </source>
</evidence>
<dbReference type="Pfam" id="PF18066">
    <property type="entry name" value="Phage_ABA_S"/>
    <property type="match status" value="1"/>
</dbReference>
<protein>
    <recommendedName>
        <fullName evidence="1">Phage ABA sandwich domain-containing protein</fullName>
    </recommendedName>
</protein>
<dbReference type="InterPro" id="IPR028985">
    <property type="entry name" value="Bacillus_phage_prot-like"/>
</dbReference>
<dbReference type="InterPro" id="IPR041270">
    <property type="entry name" value="Phage_ABA_S"/>
</dbReference>
<dbReference type="EMBL" id="VTEV01000015">
    <property type="protein sequence ID" value="TYS60502.1"/>
    <property type="molecule type" value="Genomic_DNA"/>
</dbReference>
<gene>
    <name evidence="2" type="ORF">FZC76_21770</name>
</gene>
<accession>A0A5D4SEV6</accession>
<dbReference type="AlphaFoldDB" id="A0A5D4SEV6"/>
<organism evidence="2 3">
    <name type="scientific">Sutcliffiella horikoshii</name>
    <dbReference type="NCBI Taxonomy" id="79883"/>
    <lineage>
        <taxon>Bacteria</taxon>
        <taxon>Bacillati</taxon>
        <taxon>Bacillota</taxon>
        <taxon>Bacilli</taxon>
        <taxon>Bacillales</taxon>
        <taxon>Bacillaceae</taxon>
        <taxon>Sutcliffiella</taxon>
    </lineage>
</organism>
<sequence length="117" mass="13349">MSNVTLRIKPQSKLIAEKVMGWELDQYGFWVAEPFDLDAETEFNPTESLEDARLVMDKLREEGEIELYANKKGYTFSFKRYGDDFATATLHDSPMMAICLTALKVKGVEINGSVFQK</sequence>
<feature type="domain" description="Phage ABA sandwich" evidence="1">
    <location>
        <begin position="13"/>
        <end position="103"/>
    </location>
</feature>
<comment type="caution">
    <text evidence="2">The sequence shown here is derived from an EMBL/GenBank/DDBJ whole genome shotgun (WGS) entry which is preliminary data.</text>
</comment>
<reference evidence="2 3" key="1">
    <citation type="submission" date="2019-08" db="EMBL/GenBank/DDBJ databases">
        <title>Bacillus genomes from the desert of Cuatro Cienegas, Coahuila.</title>
        <authorList>
            <person name="Olmedo-Alvarez G."/>
        </authorList>
    </citation>
    <scope>NUCLEOTIDE SEQUENCE [LARGE SCALE GENOMIC DNA]</scope>
    <source>
        <strain evidence="2 3">CH28_1T</strain>
    </source>
</reference>
<evidence type="ECO:0000259" key="1">
    <source>
        <dbReference type="Pfam" id="PF18066"/>
    </source>
</evidence>
<dbReference type="OrthoDB" id="2661128at2"/>
<proteinExistence type="predicted"/>
<evidence type="ECO:0000313" key="3">
    <source>
        <dbReference type="Proteomes" id="UP000322524"/>
    </source>
</evidence>
<dbReference type="Proteomes" id="UP000322524">
    <property type="component" value="Unassembled WGS sequence"/>
</dbReference>
<name>A0A5D4SEV6_9BACI</name>
<dbReference type="RefSeq" id="WP_148990208.1">
    <property type="nucleotide sequence ID" value="NZ_VTEV01000015.1"/>
</dbReference>
<dbReference type="Gene3D" id="3.30.2120.10">
    <property type="entry name" value="Bacillus phage protein-like"/>
    <property type="match status" value="1"/>
</dbReference>